<name>A0A1I7RJ50_BURXY</name>
<feature type="domain" description="ZP" evidence="3">
    <location>
        <begin position="30"/>
        <end position="263"/>
    </location>
</feature>
<protein>
    <submittedName>
        <fullName evidence="5">ZP domain-containing protein</fullName>
    </submittedName>
</protein>
<proteinExistence type="predicted"/>
<dbReference type="InterPro" id="IPR001507">
    <property type="entry name" value="ZP_dom"/>
</dbReference>
<keyword evidence="1" id="KW-0812">Transmembrane</keyword>
<evidence type="ECO:0000313" key="5">
    <source>
        <dbReference type="WBParaSite" id="BXY_0073200.1"/>
    </source>
</evidence>
<keyword evidence="1" id="KW-1133">Transmembrane helix</keyword>
<dbReference type="AlphaFoldDB" id="A0A1I7RJ50"/>
<keyword evidence="1" id="KW-0472">Membrane</keyword>
<dbReference type="PROSITE" id="PS51034">
    <property type="entry name" value="ZP_2"/>
    <property type="match status" value="1"/>
</dbReference>
<evidence type="ECO:0000256" key="1">
    <source>
        <dbReference type="SAM" id="Phobius"/>
    </source>
</evidence>
<organism evidence="4 5">
    <name type="scientific">Bursaphelenchus xylophilus</name>
    <name type="common">Pinewood nematode worm</name>
    <name type="synonym">Aphelenchoides xylophilus</name>
    <dbReference type="NCBI Taxonomy" id="6326"/>
    <lineage>
        <taxon>Eukaryota</taxon>
        <taxon>Metazoa</taxon>
        <taxon>Ecdysozoa</taxon>
        <taxon>Nematoda</taxon>
        <taxon>Chromadorea</taxon>
        <taxon>Rhabditida</taxon>
        <taxon>Tylenchina</taxon>
        <taxon>Tylenchomorpha</taxon>
        <taxon>Aphelenchoidea</taxon>
        <taxon>Aphelenchoididae</taxon>
        <taxon>Bursaphelenchus</taxon>
    </lineage>
</organism>
<evidence type="ECO:0000256" key="2">
    <source>
        <dbReference type="SAM" id="SignalP"/>
    </source>
</evidence>
<evidence type="ECO:0000313" key="4">
    <source>
        <dbReference type="Proteomes" id="UP000095284"/>
    </source>
</evidence>
<sequence length="595" mass="66208">MLNSTVAPRIVVGLALCFCCATAERTVSLTCTPDLMQLTMTFESKFNGRITVLPHRECELRGEGKRLILFPIAFQSSVADQCFLNKLNNDYVGLLEIRNHKTLVLANDVSYLVRCPVHVMPPPSVHPGFDSPPIRAQLFIHPKNEPLDLEMAGIPLEMVVGKAYKITIPVNEGVENQVRMGQCIIFPVGEYERIIELTDTNGCVKNINFAKDFHWIRGEFGWALQTEFEMFGVGLENFAIQCELKRCFGACEPVKCGIETSTQNVDQRSLWLVSAPCRLDQRAISAPSVQRCAEGQCSSSHQFYIIAIILVVLCAVTTAAWLIACWNRPKMKHIKSWINGFSRPERLTDNYSSSRTCTTLPVPTALHSSMKKQAPLINTLVGSVDHSLDAPNLDDLLRERAETKKRLDMDEVSDSSLKKPAATMPTYSIFKSIDSNVIQFPSLDDLPEPPHITVGEIHELNRALNAPRLLEPRPLQRTTTANSVNSVGTTRTIDPIQRRASIASTVDFRPPVFLKNLLNLPKPTSKISFSPDPLKLFSRLSTASSSSSLDITSSGDQKLYSILQDLRKSTAQKEAEIAKTAAENDTKWLKLLSNN</sequence>
<accession>A0A1I7RJ50</accession>
<dbReference type="PANTHER" id="PTHR46560">
    <property type="entry name" value="CYPHER, ISOFORM B"/>
    <property type="match status" value="1"/>
</dbReference>
<feature type="chain" id="PRO_5009304279" evidence="2">
    <location>
        <begin position="24"/>
        <end position="595"/>
    </location>
</feature>
<feature type="transmembrane region" description="Helical" evidence="1">
    <location>
        <begin position="303"/>
        <end position="326"/>
    </location>
</feature>
<feature type="signal peptide" evidence="2">
    <location>
        <begin position="1"/>
        <end position="23"/>
    </location>
</feature>
<evidence type="ECO:0000259" key="3">
    <source>
        <dbReference type="PROSITE" id="PS51034"/>
    </source>
</evidence>
<dbReference type="PANTHER" id="PTHR46560:SF5">
    <property type="entry name" value="CYPHER, ISOFORM B"/>
    <property type="match status" value="1"/>
</dbReference>
<dbReference type="WBParaSite" id="BXY_0073200.1">
    <property type="protein sequence ID" value="BXY_0073200.1"/>
    <property type="gene ID" value="BXY_0073200"/>
</dbReference>
<keyword evidence="2" id="KW-0732">Signal</keyword>
<reference evidence="5" key="1">
    <citation type="submission" date="2016-11" db="UniProtKB">
        <authorList>
            <consortium name="WormBaseParasite"/>
        </authorList>
    </citation>
    <scope>IDENTIFICATION</scope>
</reference>
<dbReference type="Proteomes" id="UP000095284">
    <property type="component" value="Unplaced"/>
</dbReference>